<evidence type="ECO:0000313" key="1">
    <source>
        <dbReference type="EMBL" id="AQK85799.1"/>
    </source>
</evidence>
<organism evidence="1">
    <name type="scientific">Zea mays</name>
    <name type="common">Maize</name>
    <dbReference type="NCBI Taxonomy" id="4577"/>
    <lineage>
        <taxon>Eukaryota</taxon>
        <taxon>Viridiplantae</taxon>
        <taxon>Streptophyta</taxon>
        <taxon>Embryophyta</taxon>
        <taxon>Tracheophyta</taxon>
        <taxon>Spermatophyta</taxon>
        <taxon>Magnoliopsida</taxon>
        <taxon>Liliopsida</taxon>
        <taxon>Poales</taxon>
        <taxon>Poaceae</taxon>
        <taxon>PACMAD clade</taxon>
        <taxon>Panicoideae</taxon>
        <taxon>Andropogonodae</taxon>
        <taxon>Andropogoneae</taxon>
        <taxon>Tripsacinae</taxon>
        <taxon>Zea</taxon>
    </lineage>
</organism>
<gene>
    <name evidence="1" type="ORF">ZEAMMB73_Zm00001d038142</name>
</gene>
<dbReference type="GO" id="GO:0016853">
    <property type="term" value="F:isomerase activity"/>
    <property type="evidence" value="ECO:0007669"/>
    <property type="project" value="UniProtKB-KW"/>
</dbReference>
<proteinExistence type="predicted"/>
<sequence length="74" mass="8430">MHSIFLITLVQVSTTTFLFLSSCQCDLHLGCLDFISMDMQVCSHIAAIKEYFGAPIPDWSWHLSIFSPWLGQYS</sequence>
<reference evidence="1" key="1">
    <citation type="submission" date="2015-12" db="EMBL/GenBank/DDBJ databases">
        <title>Update maize B73 reference genome by single molecule sequencing technologies.</title>
        <authorList>
            <consortium name="Maize Genome Sequencing Project"/>
            <person name="Ware D."/>
        </authorList>
    </citation>
    <scope>NUCLEOTIDE SEQUENCE</scope>
    <source>
        <tissue evidence="1">Seedling</tissue>
    </source>
</reference>
<protein>
    <submittedName>
        <fullName evidence="1">1-(5-phosphoribosyl)-5-[(5-phosphoribosylamino)methylideneamino] imidazole-4-carboxamide isomerase chloroplastic</fullName>
    </submittedName>
</protein>
<dbReference type="EMBL" id="CM000782">
    <property type="protein sequence ID" value="AQK85799.1"/>
    <property type="molecule type" value="Genomic_DNA"/>
</dbReference>
<keyword evidence="1" id="KW-0413">Isomerase</keyword>
<name>A0A1D6M3T6_MAIZE</name>
<accession>A0A1D6M3T6</accession>
<dbReference type="AlphaFoldDB" id="A0A1D6M3T6"/>